<dbReference type="RefSeq" id="WP_379104641.1">
    <property type="nucleotide sequence ID" value="NZ_JBHUGZ010000024.1"/>
</dbReference>
<dbReference type="EMBL" id="JBHUGZ010000024">
    <property type="protein sequence ID" value="MFD1986987.1"/>
    <property type="molecule type" value="Genomic_DNA"/>
</dbReference>
<accession>A0ABW4UHJ7</accession>
<dbReference type="Proteomes" id="UP001597405">
    <property type="component" value="Unassembled WGS sequence"/>
</dbReference>
<proteinExistence type="predicted"/>
<reference evidence="2" key="1">
    <citation type="journal article" date="2019" name="Int. J. Syst. Evol. Microbiol.">
        <title>The Global Catalogue of Microorganisms (GCM) 10K type strain sequencing project: providing services to taxonomists for standard genome sequencing and annotation.</title>
        <authorList>
            <consortium name="The Broad Institute Genomics Platform"/>
            <consortium name="The Broad Institute Genome Sequencing Center for Infectious Disease"/>
            <person name="Wu L."/>
            <person name="Ma J."/>
        </authorList>
    </citation>
    <scope>NUCLEOTIDE SEQUENCE [LARGE SCALE GENOMIC DNA]</scope>
    <source>
        <strain evidence="2">CGMCC 1.16225</strain>
    </source>
</reference>
<keyword evidence="2" id="KW-1185">Reference proteome</keyword>
<evidence type="ECO:0000313" key="1">
    <source>
        <dbReference type="EMBL" id="MFD1986987.1"/>
    </source>
</evidence>
<sequence>MYERMAKKFSSFLISKLLVCKRKVRWLFEAYARQLEEQKAGDSLPFANSATAATGGK</sequence>
<evidence type="ECO:0000313" key="2">
    <source>
        <dbReference type="Proteomes" id="UP001597405"/>
    </source>
</evidence>
<comment type="caution">
    <text evidence="1">The sequence shown here is derived from an EMBL/GenBank/DDBJ whole genome shotgun (WGS) entry which is preliminary data.</text>
</comment>
<gene>
    <name evidence="1" type="ORF">ACFSOZ_31630</name>
</gene>
<name>A0ABW4UHJ7_9HYPH</name>
<protein>
    <submittedName>
        <fullName evidence="1">Uncharacterized protein</fullName>
    </submittedName>
</protein>
<organism evidence="1 2">
    <name type="scientific">Mesorhizobium newzealandense</name>
    <dbReference type="NCBI Taxonomy" id="1300302"/>
    <lineage>
        <taxon>Bacteria</taxon>
        <taxon>Pseudomonadati</taxon>
        <taxon>Pseudomonadota</taxon>
        <taxon>Alphaproteobacteria</taxon>
        <taxon>Hyphomicrobiales</taxon>
        <taxon>Phyllobacteriaceae</taxon>
        <taxon>Mesorhizobium</taxon>
    </lineage>
</organism>